<gene>
    <name evidence="1" type="ORF">GCM10010478_64350</name>
</gene>
<sequence>MDARPALWALAGGQSAAGSAPATTAASNGVVRSEANQSAAATQKAFFPAPSRAASSTAHCPVNIRDRLRTENRVDPRLE</sequence>
<accession>A0ABP6JYL2</accession>
<evidence type="ECO:0000313" key="1">
    <source>
        <dbReference type="EMBL" id="GAA2955423.1"/>
    </source>
</evidence>
<proteinExistence type="predicted"/>
<comment type="caution">
    <text evidence="1">The sequence shown here is derived from an EMBL/GenBank/DDBJ whole genome shotgun (WGS) entry which is preliminary data.</text>
</comment>
<evidence type="ECO:0000313" key="2">
    <source>
        <dbReference type="Proteomes" id="UP001501423"/>
    </source>
</evidence>
<keyword evidence="2" id="KW-1185">Reference proteome</keyword>
<organism evidence="1 2">
    <name type="scientific">Streptomyces erythrogriseus</name>
    <dbReference type="NCBI Taxonomy" id="284027"/>
    <lineage>
        <taxon>Bacteria</taxon>
        <taxon>Bacillati</taxon>
        <taxon>Actinomycetota</taxon>
        <taxon>Actinomycetes</taxon>
        <taxon>Kitasatosporales</taxon>
        <taxon>Streptomycetaceae</taxon>
        <taxon>Streptomyces</taxon>
        <taxon>Streptomyces griseoincarnatus group</taxon>
    </lineage>
</organism>
<dbReference type="EMBL" id="BAAAVA010000142">
    <property type="protein sequence ID" value="GAA2955423.1"/>
    <property type="molecule type" value="Genomic_DNA"/>
</dbReference>
<protein>
    <recommendedName>
        <fullName evidence="3">Secreted protein</fullName>
    </recommendedName>
</protein>
<reference evidence="2" key="1">
    <citation type="journal article" date="2019" name="Int. J. Syst. Evol. Microbiol.">
        <title>The Global Catalogue of Microorganisms (GCM) 10K type strain sequencing project: providing services to taxonomists for standard genome sequencing and annotation.</title>
        <authorList>
            <consortium name="The Broad Institute Genomics Platform"/>
            <consortium name="The Broad Institute Genome Sequencing Center for Infectious Disease"/>
            <person name="Wu L."/>
            <person name="Ma J."/>
        </authorList>
    </citation>
    <scope>NUCLEOTIDE SEQUENCE [LARGE SCALE GENOMIC DNA]</scope>
    <source>
        <strain evidence="2">JCM 9650</strain>
    </source>
</reference>
<name>A0ABP6JYL2_9ACTN</name>
<dbReference type="Proteomes" id="UP001501423">
    <property type="component" value="Unassembled WGS sequence"/>
</dbReference>
<evidence type="ECO:0008006" key="3">
    <source>
        <dbReference type="Google" id="ProtNLM"/>
    </source>
</evidence>